<keyword evidence="3" id="KW-1185">Reference proteome</keyword>
<feature type="region of interest" description="Disordered" evidence="1">
    <location>
        <begin position="18"/>
        <end position="57"/>
    </location>
</feature>
<protein>
    <submittedName>
        <fullName evidence="2">Uncharacterized protein</fullName>
    </submittedName>
</protein>
<dbReference type="AlphaFoldDB" id="A0A1N7HZM2"/>
<reference evidence="3" key="1">
    <citation type="submission" date="2017-01" db="EMBL/GenBank/DDBJ databases">
        <authorList>
            <person name="Varghese N."/>
            <person name="Submissions S."/>
        </authorList>
    </citation>
    <scope>NUCLEOTIDE SEQUENCE [LARGE SCALE GENOMIC DNA]</scope>
    <source>
        <strain evidence="3">DSM 17126</strain>
    </source>
</reference>
<dbReference type="EMBL" id="FTNY01000001">
    <property type="protein sequence ID" value="SIS30286.1"/>
    <property type="molecule type" value="Genomic_DNA"/>
</dbReference>
<name>A0A1N7HZM2_9FLAO</name>
<feature type="compositionally biased region" description="Low complexity" evidence="1">
    <location>
        <begin position="36"/>
        <end position="48"/>
    </location>
</feature>
<evidence type="ECO:0000313" key="3">
    <source>
        <dbReference type="Proteomes" id="UP000186373"/>
    </source>
</evidence>
<gene>
    <name evidence="2" type="ORF">SAMN05421639_101815</name>
</gene>
<sequence length="57" mass="6566">MKSLKEFITENLENSTTILVQENTEQNNKDQDNADINKTNENNENIIKGQPNDEKTD</sequence>
<organism evidence="2 3">
    <name type="scientific">Chryseobacterium shigense</name>
    <dbReference type="NCBI Taxonomy" id="297244"/>
    <lineage>
        <taxon>Bacteria</taxon>
        <taxon>Pseudomonadati</taxon>
        <taxon>Bacteroidota</taxon>
        <taxon>Flavobacteriia</taxon>
        <taxon>Flavobacteriales</taxon>
        <taxon>Weeksellaceae</taxon>
        <taxon>Chryseobacterium group</taxon>
        <taxon>Chryseobacterium</taxon>
    </lineage>
</organism>
<dbReference type="RefSeq" id="WP_165789218.1">
    <property type="nucleotide sequence ID" value="NZ_FTNY01000001.1"/>
</dbReference>
<evidence type="ECO:0000313" key="2">
    <source>
        <dbReference type="EMBL" id="SIS30286.1"/>
    </source>
</evidence>
<dbReference type="Proteomes" id="UP000186373">
    <property type="component" value="Unassembled WGS sequence"/>
</dbReference>
<proteinExistence type="predicted"/>
<accession>A0A1N7HZM2</accession>
<evidence type="ECO:0000256" key="1">
    <source>
        <dbReference type="SAM" id="MobiDB-lite"/>
    </source>
</evidence>